<dbReference type="AlphaFoldDB" id="A0A3R7LRQ1"/>
<protein>
    <submittedName>
        <fullName evidence="2">Uncharacterized protein</fullName>
    </submittedName>
</protein>
<evidence type="ECO:0000256" key="1">
    <source>
        <dbReference type="SAM" id="Phobius"/>
    </source>
</evidence>
<comment type="caution">
    <text evidence="2">The sequence shown here is derived from an EMBL/GenBank/DDBJ whole genome shotgun (WGS) entry which is preliminary data.</text>
</comment>
<dbReference type="Proteomes" id="UP000283509">
    <property type="component" value="Unassembled WGS sequence"/>
</dbReference>
<reference evidence="2 3" key="2">
    <citation type="submission" date="2019-01" db="EMBL/GenBank/DDBJ databases">
        <title>The decoding of complex shrimp genome reveals the adaptation for benthos swimmer, frequently molting mechanism and breeding impact on genome.</title>
        <authorList>
            <person name="Sun Y."/>
            <person name="Gao Y."/>
            <person name="Yu Y."/>
        </authorList>
    </citation>
    <scope>NUCLEOTIDE SEQUENCE [LARGE SCALE GENOMIC DNA]</scope>
    <source>
        <tissue evidence="2">Muscle</tissue>
    </source>
</reference>
<keyword evidence="1" id="KW-0812">Transmembrane</keyword>
<keyword evidence="3" id="KW-1185">Reference proteome</keyword>
<feature type="transmembrane region" description="Helical" evidence="1">
    <location>
        <begin position="368"/>
        <end position="386"/>
    </location>
</feature>
<accession>A0A3R7LRQ1</accession>
<gene>
    <name evidence="2" type="ORF">C7M84_019518</name>
</gene>
<feature type="transmembrane region" description="Helical" evidence="1">
    <location>
        <begin position="333"/>
        <end position="356"/>
    </location>
</feature>
<feature type="transmembrane region" description="Helical" evidence="1">
    <location>
        <begin position="178"/>
        <end position="206"/>
    </location>
</feature>
<dbReference type="EMBL" id="QCYY01003586">
    <property type="protein sequence ID" value="ROT62625.1"/>
    <property type="molecule type" value="Genomic_DNA"/>
</dbReference>
<feature type="transmembrane region" description="Helical" evidence="1">
    <location>
        <begin position="147"/>
        <end position="166"/>
    </location>
</feature>
<organism evidence="2 3">
    <name type="scientific">Penaeus vannamei</name>
    <name type="common">Whiteleg shrimp</name>
    <name type="synonym">Litopenaeus vannamei</name>
    <dbReference type="NCBI Taxonomy" id="6689"/>
    <lineage>
        <taxon>Eukaryota</taxon>
        <taxon>Metazoa</taxon>
        <taxon>Ecdysozoa</taxon>
        <taxon>Arthropoda</taxon>
        <taxon>Crustacea</taxon>
        <taxon>Multicrustacea</taxon>
        <taxon>Malacostraca</taxon>
        <taxon>Eumalacostraca</taxon>
        <taxon>Eucarida</taxon>
        <taxon>Decapoda</taxon>
        <taxon>Dendrobranchiata</taxon>
        <taxon>Penaeoidea</taxon>
        <taxon>Penaeidae</taxon>
        <taxon>Penaeus</taxon>
    </lineage>
</organism>
<evidence type="ECO:0000313" key="3">
    <source>
        <dbReference type="Proteomes" id="UP000283509"/>
    </source>
</evidence>
<keyword evidence="1" id="KW-0472">Membrane</keyword>
<reference evidence="2 3" key="1">
    <citation type="submission" date="2018-04" db="EMBL/GenBank/DDBJ databases">
        <authorList>
            <person name="Zhang X."/>
            <person name="Yuan J."/>
            <person name="Li F."/>
            <person name="Xiang J."/>
        </authorList>
    </citation>
    <scope>NUCLEOTIDE SEQUENCE [LARGE SCALE GENOMIC DNA]</scope>
    <source>
        <tissue evidence="2">Muscle</tissue>
    </source>
</reference>
<feature type="transmembrane region" description="Helical" evidence="1">
    <location>
        <begin position="54"/>
        <end position="73"/>
    </location>
</feature>
<name>A0A3R7LRQ1_PENVA</name>
<feature type="transmembrane region" description="Helical" evidence="1">
    <location>
        <begin position="20"/>
        <end position="42"/>
    </location>
</feature>
<feature type="transmembrane region" description="Helical" evidence="1">
    <location>
        <begin position="93"/>
        <end position="111"/>
    </location>
</feature>
<proteinExistence type="predicted"/>
<keyword evidence="1" id="KW-1133">Transmembrane helix</keyword>
<evidence type="ECO:0000313" key="2">
    <source>
        <dbReference type="EMBL" id="ROT62625.1"/>
    </source>
</evidence>
<sequence length="437" mass="48136">MRSLEGTGGGGTPQCAESSSSATMGSIHVLLVLLKIAGAFPYKMGGGTITLQAAWVVWSVLHCLMVVTSVTYLLVRTPTITPEGNVSSMTDTLWFYTYTLGFLITTLYTFFMSSRLVKFLKTIGALGFTAWTSESENCFVTIYDLKVYAFGVLLSTASIVIVFTFLQIPTKVLSDQEVAWYVACYMIEWFIAGFPSILLNYCFILLTWELKGMYHRVIAEHVAQNLDKASEREVRVYTMSEILNGTLDFKGMCKSSPNNAAPTRPVSESEVSVTVATSAIRGTANDIKEGSKQSLDVNQKEETHSTAVTVDSLATTEDLLLQADEAVGQFLRFFSFPIGVLSLGMCLGLTFILYFLIDEYLSISKVNWKTFLSFLLIASMFILTNLGPDLVNKQRLDDARVVRRRVPVVADPPLLLAAFVDPLDSPIDPRGSIATAF</sequence>